<dbReference type="InterPro" id="IPR001763">
    <property type="entry name" value="Rhodanese-like_dom"/>
</dbReference>
<proteinExistence type="predicted"/>
<protein>
    <recommendedName>
        <fullName evidence="2">Rhodanese domain-containing protein</fullName>
    </recommendedName>
</protein>
<accession>A0ABQ1UKM6</accession>
<keyword evidence="4" id="KW-1185">Reference proteome</keyword>
<feature type="region of interest" description="Disordered" evidence="1">
    <location>
        <begin position="7"/>
        <end position="29"/>
    </location>
</feature>
<evidence type="ECO:0000259" key="2">
    <source>
        <dbReference type="PROSITE" id="PS50206"/>
    </source>
</evidence>
<dbReference type="Proteomes" id="UP000632454">
    <property type="component" value="Unassembled WGS sequence"/>
</dbReference>
<sequence>MSAALLIDSRPHSAARSAAPTAPSYRPATPVTASAVRTVSVTVDDYVAAVAAGHRVVDIRSQRQRDADGIISGALAIDPSVLLDRLVPGSSNALRAAASDARWILVSSDGHDAEWSAWHLQARGVAGTRFLLGGLDALRERARRDAAAGRVRLPLSEQGHRDLAIIAAH</sequence>
<feature type="domain" description="Rhodanese" evidence="2">
    <location>
        <begin position="50"/>
        <end position="147"/>
    </location>
</feature>
<gene>
    <name evidence="3" type="ORF">GCM10007298_16610</name>
</gene>
<dbReference type="SUPFAM" id="SSF52821">
    <property type="entry name" value="Rhodanese/Cell cycle control phosphatase"/>
    <property type="match status" value="1"/>
</dbReference>
<dbReference type="RefSeq" id="WP_229704969.1">
    <property type="nucleotide sequence ID" value="NZ_BMCS01000001.1"/>
</dbReference>
<feature type="compositionally biased region" description="Low complexity" evidence="1">
    <location>
        <begin position="12"/>
        <end position="29"/>
    </location>
</feature>
<organism evidence="3 4">
    <name type="scientific">Williamsia phyllosphaerae</name>
    <dbReference type="NCBI Taxonomy" id="885042"/>
    <lineage>
        <taxon>Bacteria</taxon>
        <taxon>Bacillati</taxon>
        <taxon>Actinomycetota</taxon>
        <taxon>Actinomycetes</taxon>
        <taxon>Mycobacteriales</taxon>
        <taxon>Nocardiaceae</taxon>
        <taxon>Williamsia</taxon>
    </lineage>
</organism>
<dbReference type="PROSITE" id="PS50206">
    <property type="entry name" value="RHODANESE_3"/>
    <property type="match status" value="1"/>
</dbReference>
<evidence type="ECO:0000313" key="3">
    <source>
        <dbReference type="EMBL" id="GGF21370.1"/>
    </source>
</evidence>
<comment type="caution">
    <text evidence="3">The sequence shown here is derived from an EMBL/GenBank/DDBJ whole genome shotgun (WGS) entry which is preliminary data.</text>
</comment>
<reference evidence="4" key="1">
    <citation type="journal article" date="2019" name="Int. J. Syst. Evol. Microbiol.">
        <title>The Global Catalogue of Microorganisms (GCM) 10K type strain sequencing project: providing services to taxonomists for standard genome sequencing and annotation.</title>
        <authorList>
            <consortium name="The Broad Institute Genomics Platform"/>
            <consortium name="The Broad Institute Genome Sequencing Center for Infectious Disease"/>
            <person name="Wu L."/>
            <person name="Ma J."/>
        </authorList>
    </citation>
    <scope>NUCLEOTIDE SEQUENCE [LARGE SCALE GENOMIC DNA]</scope>
    <source>
        <strain evidence="4">CCM 7855</strain>
    </source>
</reference>
<dbReference type="InterPro" id="IPR036873">
    <property type="entry name" value="Rhodanese-like_dom_sf"/>
</dbReference>
<evidence type="ECO:0000313" key="4">
    <source>
        <dbReference type="Proteomes" id="UP000632454"/>
    </source>
</evidence>
<dbReference type="Gene3D" id="3.40.250.10">
    <property type="entry name" value="Rhodanese-like domain"/>
    <property type="match status" value="1"/>
</dbReference>
<dbReference type="EMBL" id="BMCS01000001">
    <property type="protein sequence ID" value="GGF21370.1"/>
    <property type="molecule type" value="Genomic_DNA"/>
</dbReference>
<evidence type="ECO:0000256" key="1">
    <source>
        <dbReference type="SAM" id="MobiDB-lite"/>
    </source>
</evidence>
<name>A0ABQ1UKM6_9NOCA</name>